<reference evidence="2 3" key="1">
    <citation type="submission" date="2019-12" db="EMBL/GenBank/DDBJ databases">
        <title>Novel species isolated from a subtropical stream in China.</title>
        <authorList>
            <person name="Lu H."/>
        </authorList>
    </citation>
    <scope>NUCLEOTIDE SEQUENCE [LARGE SCALE GENOMIC DNA]</scope>
    <source>
        <strain evidence="2 3">DS3</strain>
    </source>
</reference>
<protein>
    <submittedName>
        <fullName evidence="2">AAA domain-containing protein</fullName>
    </submittedName>
</protein>
<dbReference type="PANTHER" id="PTHR37291">
    <property type="entry name" value="5-METHYLCYTOSINE-SPECIFIC RESTRICTION ENZYME B"/>
    <property type="match status" value="1"/>
</dbReference>
<dbReference type="InterPro" id="IPR052934">
    <property type="entry name" value="Methyl-DNA_Rec/Restrict_Enz"/>
</dbReference>
<dbReference type="AlphaFoldDB" id="A0A6N9HPH5"/>
<dbReference type="InterPro" id="IPR003593">
    <property type="entry name" value="AAA+_ATPase"/>
</dbReference>
<dbReference type="EMBL" id="WWCJ01000028">
    <property type="protein sequence ID" value="MYN05374.1"/>
    <property type="molecule type" value="Genomic_DNA"/>
</dbReference>
<dbReference type="InterPro" id="IPR011704">
    <property type="entry name" value="ATPase_dyneun-rel_AAA"/>
</dbReference>
<feature type="domain" description="AAA+ ATPase" evidence="1">
    <location>
        <begin position="278"/>
        <end position="491"/>
    </location>
</feature>
<evidence type="ECO:0000313" key="3">
    <source>
        <dbReference type="Proteomes" id="UP000448575"/>
    </source>
</evidence>
<dbReference type="InterPro" id="IPR027417">
    <property type="entry name" value="P-loop_NTPase"/>
</dbReference>
<comment type="caution">
    <text evidence="2">The sequence shown here is derived from an EMBL/GenBank/DDBJ whole genome shotgun (WGS) entry which is preliminary data.</text>
</comment>
<dbReference type="Pfam" id="PF07728">
    <property type="entry name" value="AAA_5"/>
    <property type="match status" value="1"/>
</dbReference>
<evidence type="ECO:0000313" key="2">
    <source>
        <dbReference type="EMBL" id="MYN05374.1"/>
    </source>
</evidence>
<keyword evidence="3" id="KW-1185">Reference proteome</keyword>
<sequence length="666" mass="74760">MTILDLLRTKSKSVCESGRHEAVESLRTVFPENEWGIETDFNYYTKDNAKNLWNNELRKRVKHKLEAEGWNNDRYEDWLGEVHFTNLNPYRKNLFDRYRSNAGWRVVVMSIPRAEVIVLGIASHYQNAQNHNKLGEVSNLIYDIASDAMSEAGLEMFGRKITSADWDQNGLMQSPITTIDSISITDVASDGLNLKDVRTTTLKKILASFISLKVIPSTVTEAKFFEELSKLAQFAKYLAENVYPFSGLEEFETLRALALQDMASAGARLQLRKKSSTRSVVRVYYGPPGTGKTLSAVREAVRLVEPGFDDKGDVTSSFTKFNEHREQCAFVTFHPSLQYEDLVESIRPVVDTSESDGSDEADAKSAVGEGAVSGGLSYRIHEGVLLRMIRRALQNPGKEFVLVIDEINRGDLSRILGPLISTLETDKRVGAEFPIGFELQYPRSAELESRLFMPSNLHLIGTMNSSDRNIALVDHALRRRFDFVEVPPEPQILKVTNDTLPIDCAKLLETINRRIEHLIDADHCIGHGYLVGCETNAQVVERMVKKVIPLLREYFYGNEGLMLLVLGVSPALQHRIFVLAEQESEFSKVFSVALEDAAAMGYRAHSTPRNLRIDTRFWNASRLVAGPDDEKYAVSCVRQIYNGIDPEEVAPANMSTFSTDEAAGTV</sequence>
<proteinExistence type="predicted"/>
<evidence type="ECO:0000259" key="1">
    <source>
        <dbReference type="SMART" id="SM00382"/>
    </source>
</evidence>
<dbReference type="PANTHER" id="PTHR37291:SF1">
    <property type="entry name" value="TYPE IV METHYL-DIRECTED RESTRICTION ENZYME ECOKMCRB SUBUNIT"/>
    <property type="match status" value="1"/>
</dbReference>
<name>A0A6N9HPH5_9BURK</name>
<accession>A0A6N9HPH5</accession>
<dbReference type="SMART" id="SM00382">
    <property type="entry name" value="AAA"/>
    <property type="match status" value="1"/>
</dbReference>
<dbReference type="RefSeq" id="WP_161028320.1">
    <property type="nucleotide sequence ID" value="NZ_WWCJ01000028.1"/>
</dbReference>
<gene>
    <name evidence="2" type="ORF">GTP41_25065</name>
</gene>
<organism evidence="2 3">
    <name type="scientific">Pseudoduganella guangdongensis</name>
    <dbReference type="NCBI Taxonomy" id="2692179"/>
    <lineage>
        <taxon>Bacteria</taxon>
        <taxon>Pseudomonadati</taxon>
        <taxon>Pseudomonadota</taxon>
        <taxon>Betaproteobacteria</taxon>
        <taxon>Burkholderiales</taxon>
        <taxon>Oxalobacteraceae</taxon>
        <taxon>Telluria group</taxon>
        <taxon>Pseudoduganella</taxon>
    </lineage>
</organism>
<dbReference type="GO" id="GO:0016887">
    <property type="term" value="F:ATP hydrolysis activity"/>
    <property type="evidence" value="ECO:0007669"/>
    <property type="project" value="InterPro"/>
</dbReference>
<dbReference type="Proteomes" id="UP000448575">
    <property type="component" value="Unassembled WGS sequence"/>
</dbReference>
<dbReference type="SUPFAM" id="SSF52540">
    <property type="entry name" value="P-loop containing nucleoside triphosphate hydrolases"/>
    <property type="match status" value="1"/>
</dbReference>
<dbReference type="GO" id="GO:0005524">
    <property type="term" value="F:ATP binding"/>
    <property type="evidence" value="ECO:0007669"/>
    <property type="project" value="InterPro"/>
</dbReference>
<dbReference type="Gene3D" id="3.40.50.300">
    <property type="entry name" value="P-loop containing nucleotide triphosphate hydrolases"/>
    <property type="match status" value="1"/>
</dbReference>